<evidence type="ECO:0000259" key="3">
    <source>
        <dbReference type="Pfam" id="PF08239"/>
    </source>
</evidence>
<dbReference type="Gene3D" id="2.30.30.40">
    <property type="entry name" value="SH3 Domains"/>
    <property type="match status" value="1"/>
</dbReference>
<feature type="chain" id="PRO_5045908280" description="SH3b domain-containing protein" evidence="2">
    <location>
        <begin position="29"/>
        <end position="141"/>
    </location>
</feature>
<gene>
    <name evidence="4" type="ORF">Rmf_22760</name>
</gene>
<name>A0ABN6P116_9PROT</name>
<evidence type="ECO:0000313" key="4">
    <source>
        <dbReference type="EMBL" id="BDG72347.1"/>
    </source>
</evidence>
<protein>
    <recommendedName>
        <fullName evidence="3">SH3b domain-containing protein</fullName>
    </recommendedName>
</protein>
<dbReference type="Pfam" id="PF08239">
    <property type="entry name" value="SH3_3"/>
    <property type="match status" value="1"/>
</dbReference>
<organism evidence="4 5">
    <name type="scientific">Roseomonas fluvialis</name>
    <dbReference type="NCBI Taxonomy" id="1750527"/>
    <lineage>
        <taxon>Bacteria</taxon>
        <taxon>Pseudomonadati</taxon>
        <taxon>Pseudomonadota</taxon>
        <taxon>Alphaproteobacteria</taxon>
        <taxon>Acetobacterales</taxon>
        <taxon>Roseomonadaceae</taxon>
        <taxon>Roseomonas</taxon>
    </lineage>
</organism>
<dbReference type="InterPro" id="IPR003646">
    <property type="entry name" value="SH3-like_bac-type"/>
</dbReference>
<keyword evidence="5" id="KW-1185">Reference proteome</keyword>
<feature type="domain" description="SH3b" evidence="3">
    <location>
        <begin position="87"/>
        <end position="134"/>
    </location>
</feature>
<sequence length="141" mass="14766">MRVLILPPRRVSRAVMALVVLLPGIAGAQAPRPPAGGAPLRDEPGDWWGDVHRWTGSDATRPRGGAARSAAPAPPTGRTVTTVRTGRANLRRDPSMTAPVARMLPPGTVLNVFAEGPDGWLQVGEGDRPAGWIHPTALAAP</sequence>
<evidence type="ECO:0000256" key="1">
    <source>
        <dbReference type="SAM" id="MobiDB-lite"/>
    </source>
</evidence>
<feature type="region of interest" description="Disordered" evidence="1">
    <location>
        <begin position="28"/>
        <end position="102"/>
    </location>
</feature>
<dbReference type="Proteomes" id="UP000831327">
    <property type="component" value="Chromosome"/>
</dbReference>
<feature type="compositionally biased region" description="Low complexity" evidence="1">
    <location>
        <begin position="62"/>
        <end position="88"/>
    </location>
</feature>
<evidence type="ECO:0000256" key="2">
    <source>
        <dbReference type="SAM" id="SignalP"/>
    </source>
</evidence>
<reference evidence="4 5" key="1">
    <citation type="journal article" date="2016" name="Microbes Environ.">
        <title>Phylogenetically diverse aerobic anoxygenic phototrophic bacteria isolated from epilithic biofilms in Tama river, Japan.</title>
        <authorList>
            <person name="Hirose S."/>
            <person name="Matsuura K."/>
            <person name="Haruta S."/>
        </authorList>
    </citation>
    <scope>NUCLEOTIDE SEQUENCE [LARGE SCALE GENOMIC DNA]</scope>
    <source>
        <strain evidence="4 5">S08</strain>
    </source>
</reference>
<feature type="signal peptide" evidence="2">
    <location>
        <begin position="1"/>
        <end position="28"/>
    </location>
</feature>
<dbReference type="EMBL" id="AP025637">
    <property type="protein sequence ID" value="BDG72347.1"/>
    <property type="molecule type" value="Genomic_DNA"/>
</dbReference>
<feature type="compositionally biased region" description="Basic and acidic residues" evidence="1">
    <location>
        <begin position="40"/>
        <end position="55"/>
    </location>
</feature>
<evidence type="ECO:0000313" key="5">
    <source>
        <dbReference type="Proteomes" id="UP000831327"/>
    </source>
</evidence>
<proteinExistence type="predicted"/>
<keyword evidence="2" id="KW-0732">Signal</keyword>
<accession>A0ABN6P116</accession>